<reference evidence="1 2" key="1">
    <citation type="submission" date="2017-11" db="EMBL/GenBank/DDBJ databases">
        <title>De novo assembly and phasing of dikaryotic genomes from two isolates of Puccinia coronata f. sp. avenae, the causal agent of oat crown rust.</title>
        <authorList>
            <person name="Miller M.E."/>
            <person name="Zhang Y."/>
            <person name="Omidvar V."/>
            <person name="Sperschneider J."/>
            <person name="Schwessinger B."/>
            <person name="Raley C."/>
            <person name="Palmer J.M."/>
            <person name="Garnica D."/>
            <person name="Upadhyaya N."/>
            <person name="Rathjen J."/>
            <person name="Taylor J.M."/>
            <person name="Park R.F."/>
            <person name="Dodds P.N."/>
            <person name="Hirsch C.D."/>
            <person name="Kianian S.F."/>
            <person name="Figueroa M."/>
        </authorList>
    </citation>
    <scope>NUCLEOTIDE SEQUENCE [LARGE SCALE GENOMIC DNA]</scope>
    <source>
        <strain evidence="1">12SD80</strain>
    </source>
</reference>
<proteinExistence type="predicted"/>
<comment type="caution">
    <text evidence="1">The sequence shown here is derived from an EMBL/GenBank/DDBJ whole genome shotgun (WGS) entry which is preliminary data.</text>
</comment>
<protein>
    <submittedName>
        <fullName evidence="1">Uncharacterized protein</fullName>
    </submittedName>
</protein>
<dbReference type="EMBL" id="PGCI01000113">
    <property type="protein sequence ID" value="PLW39593.1"/>
    <property type="molecule type" value="Genomic_DNA"/>
</dbReference>
<dbReference type="AlphaFoldDB" id="A0A2N5UP96"/>
<dbReference type="Proteomes" id="UP000235392">
    <property type="component" value="Unassembled WGS sequence"/>
</dbReference>
<name>A0A2N5UP96_9BASI</name>
<accession>A0A2N5UP96</accession>
<sequence length="132" mass="15107">MHINLHFLHHHHHDSVTHSSTGSKERLINPRTFSAIPAQVQSSPPPPVAIDVIRPQGSKEHNWKNSITLFSQLKMNDWDLQSDRTASGESDLSISEWFHHLITPPSERNVPELFDGTAHLVEKRDRRRAAFL</sequence>
<evidence type="ECO:0000313" key="1">
    <source>
        <dbReference type="EMBL" id="PLW39593.1"/>
    </source>
</evidence>
<evidence type="ECO:0000313" key="2">
    <source>
        <dbReference type="Proteomes" id="UP000235392"/>
    </source>
</evidence>
<organism evidence="1 2">
    <name type="scientific">Puccinia coronata f. sp. avenae</name>
    <dbReference type="NCBI Taxonomy" id="200324"/>
    <lineage>
        <taxon>Eukaryota</taxon>
        <taxon>Fungi</taxon>
        <taxon>Dikarya</taxon>
        <taxon>Basidiomycota</taxon>
        <taxon>Pucciniomycotina</taxon>
        <taxon>Pucciniomycetes</taxon>
        <taxon>Pucciniales</taxon>
        <taxon>Pucciniaceae</taxon>
        <taxon>Puccinia</taxon>
    </lineage>
</organism>
<gene>
    <name evidence="1" type="ORF">PCASD_08781</name>
</gene>